<proteinExistence type="predicted"/>
<sequence>MVKDTFFENCCIVRISRKKCGKVSSIILVKSCDILVNIEPQTFAKVYVQATFYNDTKSPVYTFDGDQKTEKIRLKGMICSLKPTKFDLYTKYPAAGVKPKATSSAFLEGYGMVNYIVLADGIFMGARAGVACSIGDCGASRG</sequence>
<dbReference type="AlphaFoldDB" id="A0A9P1N0Y8"/>
<keyword evidence="2" id="KW-1185">Reference proteome</keyword>
<organism evidence="1 2">
    <name type="scientific">Caenorhabditis angaria</name>
    <dbReference type="NCBI Taxonomy" id="860376"/>
    <lineage>
        <taxon>Eukaryota</taxon>
        <taxon>Metazoa</taxon>
        <taxon>Ecdysozoa</taxon>
        <taxon>Nematoda</taxon>
        <taxon>Chromadorea</taxon>
        <taxon>Rhabditida</taxon>
        <taxon>Rhabditina</taxon>
        <taxon>Rhabditomorpha</taxon>
        <taxon>Rhabditoidea</taxon>
        <taxon>Rhabditidae</taxon>
        <taxon>Peloderinae</taxon>
        <taxon>Caenorhabditis</taxon>
    </lineage>
</organism>
<dbReference type="OrthoDB" id="5836636at2759"/>
<gene>
    <name evidence="1" type="ORF">CAMP_LOCUS10126</name>
</gene>
<protein>
    <submittedName>
        <fullName evidence="1">Uncharacterized protein</fullName>
    </submittedName>
</protein>
<dbReference type="PANTHER" id="PTHR37427">
    <property type="entry name" value="PROTEIN CBG20963-RELATED"/>
    <property type="match status" value="1"/>
</dbReference>
<dbReference type="PANTHER" id="PTHR37427:SF3">
    <property type="entry name" value="ADENOSINE DEAMINASE"/>
    <property type="match status" value="1"/>
</dbReference>
<accession>A0A9P1N0Y8</accession>
<comment type="caution">
    <text evidence="1">The sequence shown here is derived from an EMBL/GenBank/DDBJ whole genome shotgun (WGS) entry which is preliminary data.</text>
</comment>
<evidence type="ECO:0000313" key="1">
    <source>
        <dbReference type="EMBL" id="CAI5447489.1"/>
    </source>
</evidence>
<dbReference type="Proteomes" id="UP001152747">
    <property type="component" value="Unassembled WGS sequence"/>
</dbReference>
<reference evidence="1" key="1">
    <citation type="submission" date="2022-11" db="EMBL/GenBank/DDBJ databases">
        <authorList>
            <person name="Kikuchi T."/>
        </authorList>
    </citation>
    <scope>NUCLEOTIDE SEQUENCE</scope>
    <source>
        <strain evidence="1">PS1010</strain>
    </source>
</reference>
<evidence type="ECO:0000313" key="2">
    <source>
        <dbReference type="Proteomes" id="UP001152747"/>
    </source>
</evidence>
<dbReference type="EMBL" id="CANHGI010000004">
    <property type="protein sequence ID" value="CAI5447489.1"/>
    <property type="molecule type" value="Genomic_DNA"/>
</dbReference>
<name>A0A9P1N0Y8_9PELO</name>